<dbReference type="InterPro" id="IPR014833">
    <property type="entry name" value="TnsA_N"/>
</dbReference>
<sequence length="216" mass="25689">MEKVRKINPSKSIHFRGKQSSLKNDQMIHWKSLLERDYIRLLEFDPTVICYESQPLVIDYAYRGKIYKYYPDFKIITTDHRARLVEVKPLKFINKPENRVKFEVGKRYCEQHGWTFQVVTEEQIRPGFLQYNLCKIRKIPKVLISKSICLQILKNLAKQGICTIQELREACNEIEESSFFRCFYFLIYHHKIITDLVNEKLSVNSLVALAKSEVTY</sequence>
<dbReference type="EMBL" id="BJXX01000222">
    <property type="protein sequence ID" value="GEN36739.1"/>
    <property type="molecule type" value="Genomic_DNA"/>
</dbReference>
<protein>
    <recommendedName>
        <fullName evidence="1">TnsA endonuclease N-terminal domain-containing protein</fullName>
    </recommendedName>
</protein>
<name>A0A511VD30_9BACL</name>
<proteinExistence type="predicted"/>
<dbReference type="OrthoDB" id="509902at2"/>
<dbReference type="RefSeq" id="WP_146812366.1">
    <property type="nucleotide sequence ID" value="NZ_BJXX01000222.1"/>
</dbReference>
<organism evidence="2 3">
    <name type="scientific">Aneurinibacillus danicus</name>
    <dbReference type="NCBI Taxonomy" id="267746"/>
    <lineage>
        <taxon>Bacteria</taxon>
        <taxon>Bacillati</taxon>
        <taxon>Bacillota</taxon>
        <taxon>Bacilli</taxon>
        <taxon>Bacillales</taxon>
        <taxon>Paenibacillaceae</taxon>
        <taxon>Aneurinibacillus group</taxon>
        <taxon>Aneurinibacillus</taxon>
    </lineage>
</organism>
<dbReference type="Gene3D" id="3.40.1350.10">
    <property type="match status" value="1"/>
</dbReference>
<dbReference type="Pfam" id="PF08722">
    <property type="entry name" value="Tn7_TnsA-like_N"/>
    <property type="match status" value="1"/>
</dbReference>
<reference evidence="2 3" key="1">
    <citation type="submission" date="2019-07" db="EMBL/GenBank/DDBJ databases">
        <title>Whole genome shotgun sequence of Aneurinibacillus danicus NBRC 102444.</title>
        <authorList>
            <person name="Hosoyama A."/>
            <person name="Uohara A."/>
            <person name="Ohji S."/>
            <person name="Ichikawa N."/>
        </authorList>
    </citation>
    <scope>NUCLEOTIDE SEQUENCE [LARGE SCALE GENOMIC DNA]</scope>
    <source>
        <strain evidence="2 3">NBRC 102444</strain>
    </source>
</reference>
<dbReference type="Proteomes" id="UP000321157">
    <property type="component" value="Unassembled WGS sequence"/>
</dbReference>
<evidence type="ECO:0000313" key="3">
    <source>
        <dbReference type="Proteomes" id="UP000321157"/>
    </source>
</evidence>
<gene>
    <name evidence="2" type="ORF">ADA01nite_41990</name>
</gene>
<evidence type="ECO:0000313" key="2">
    <source>
        <dbReference type="EMBL" id="GEN36739.1"/>
    </source>
</evidence>
<keyword evidence="3" id="KW-1185">Reference proteome</keyword>
<accession>A0A511VD30</accession>
<dbReference type="InterPro" id="IPR011856">
    <property type="entry name" value="tRNA_endonuc-like_dom_sf"/>
</dbReference>
<dbReference type="GO" id="GO:0003676">
    <property type="term" value="F:nucleic acid binding"/>
    <property type="evidence" value="ECO:0007669"/>
    <property type="project" value="InterPro"/>
</dbReference>
<comment type="caution">
    <text evidence="2">The sequence shown here is derived from an EMBL/GenBank/DDBJ whole genome shotgun (WGS) entry which is preliminary data.</text>
</comment>
<feature type="domain" description="TnsA endonuclease N-terminal" evidence="1">
    <location>
        <begin position="45"/>
        <end position="121"/>
    </location>
</feature>
<evidence type="ECO:0000259" key="1">
    <source>
        <dbReference type="Pfam" id="PF08722"/>
    </source>
</evidence>
<dbReference type="AlphaFoldDB" id="A0A511VD30"/>